<dbReference type="PANTHER" id="PTHR45436">
    <property type="entry name" value="SENSOR HISTIDINE KINASE YKOH"/>
    <property type="match status" value="1"/>
</dbReference>
<dbReference type="AlphaFoldDB" id="A0A2S7IEP1"/>
<keyword evidence="5" id="KW-0808">Transferase</keyword>
<protein>
    <recommendedName>
        <fullName evidence="3">histidine kinase</fullName>
        <ecNumber evidence="3">2.7.13.3</ecNumber>
    </recommendedName>
</protein>
<evidence type="ECO:0000256" key="10">
    <source>
        <dbReference type="ARBA" id="ARBA00023136"/>
    </source>
</evidence>
<dbReference type="InterPro" id="IPR036890">
    <property type="entry name" value="HATPase_C_sf"/>
</dbReference>
<reference evidence="15" key="1">
    <citation type="submission" date="2018-02" db="EMBL/GenBank/DDBJ databases">
        <title>Genome sequencing of Solimonas sp. HR-BB.</title>
        <authorList>
            <person name="Lee Y."/>
            <person name="Jeon C.O."/>
        </authorList>
    </citation>
    <scope>NUCLEOTIDE SEQUENCE [LARGE SCALE GENOMIC DNA]</scope>
    <source>
        <strain evidence="15">HR-U</strain>
    </source>
</reference>
<evidence type="ECO:0000256" key="4">
    <source>
        <dbReference type="ARBA" id="ARBA00022553"/>
    </source>
</evidence>
<dbReference type="Pfam" id="PF00512">
    <property type="entry name" value="HisKA"/>
    <property type="match status" value="1"/>
</dbReference>
<proteinExistence type="predicted"/>
<name>A0A2S7IEP1_9BACT</name>
<comment type="catalytic activity">
    <reaction evidence="1">
        <text>ATP + protein L-histidine = ADP + protein N-phospho-L-histidine.</text>
        <dbReference type="EC" id="2.7.13.3"/>
    </reaction>
</comment>
<accession>A0A2S7IEP1</accession>
<dbReference type="InterPro" id="IPR050428">
    <property type="entry name" value="TCS_sensor_his_kinase"/>
</dbReference>
<evidence type="ECO:0000256" key="2">
    <source>
        <dbReference type="ARBA" id="ARBA00004141"/>
    </source>
</evidence>
<dbReference type="CDD" id="cd00082">
    <property type="entry name" value="HisKA"/>
    <property type="match status" value="1"/>
</dbReference>
<dbReference type="RefSeq" id="WP_104716179.1">
    <property type="nucleotide sequence ID" value="NZ_PTRA01000011.1"/>
</dbReference>
<keyword evidence="6 11" id="KW-0812">Transmembrane</keyword>
<dbReference type="InterPro" id="IPR036097">
    <property type="entry name" value="HisK_dim/P_sf"/>
</dbReference>
<dbReference type="SUPFAM" id="SSF55874">
    <property type="entry name" value="ATPase domain of HSP90 chaperone/DNA topoisomerase II/histidine kinase"/>
    <property type="match status" value="1"/>
</dbReference>
<dbReference type="Pfam" id="PF02518">
    <property type="entry name" value="HATPase_c"/>
    <property type="match status" value="1"/>
</dbReference>
<keyword evidence="4" id="KW-0597">Phosphoprotein</keyword>
<keyword evidence="8 11" id="KW-1133">Transmembrane helix</keyword>
<comment type="subcellular location">
    <subcellularLocation>
        <location evidence="2">Membrane</location>
        <topology evidence="2">Multi-pass membrane protein</topology>
    </subcellularLocation>
</comment>
<dbReference type="SMART" id="SM00304">
    <property type="entry name" value="HAMP"/>
    <property type="match status" value="1"/>
</dbReference>
<dbReference type="PROSITE" id="PS50885">
    <property type="entry name" value="HAMP"/>
    <property type="match status" value="1"/>
</dbReference>
<dbReference type="SUPFAM" id="SSF158472">
    <property type="entry name" value="HAMP domain-like"/>
    <property type="match status" value="1"/>
</dbReference>
<keyword evidence="10 11" id="KW-0472">Membrane</keyword>
<dbReference type="SMART" id="SM00387">
    <property type="entry name" value="HATPase_c"/>
    <property type="match status" value="1"/>
</dbReference>
<dbReference type="SMART" id="SM00388">
    <property type="entry name" value="HisKA"/>
    <property type="match status" value="1"/>
</dbReference>
<dbReference type="InterPro" id="IPR003660">
    <property type="entry name" value="HAMP_dom"/>
</dbReference>
<dbReference type="Pfam" id="PF00672">
    <property type="entry name" value="HAMP"/>
    <property type="match status" value="1"/>
</dbReference>
<evidence type="ECO:0000256" key="3">
    <source>
        <dbReference type="ARBA" id="ARBA00012438"/>
    </source>
</evidence>
<dbReference type="Proteomes" id="UP000239590">
    <property type="component" value="Unassembled WGS sequence"/>
</dbReference>
<dbReference type="GO" id="GO:0000155">
    <property type="term" value="F:phosphorelay sensor kinase activity"/>
    <property type="evidence" value="ECO:0007669"/>
    <property type="project" value="InterPro"/>
</dbReference>
<evidence type="ECO:0000256" key="6">
    <source>
        <dbReference type="ARBA" id="ARBA00022692"/>
    </source>
</evidence>
<dbReference type="InterPro" id="IPR003661">
    <property type="entry name" value="HisK_dim/P_dom"/>
</dbReference>
<dbReference type="CDD" id="cd00075">
    <property type="entry name" value="HATPase"/>
    <property type="match status" value="1"/>
</dbReference>
<evidence type="ECO:0000259" key="13">
    <source>
        <dbReference type="PROSITE" id="PS50885"/>
    </source>
</evidence>
<dbReference type="GO" id="GO:0005886">
    <property type="term" value="C:plasma membrane"/>
    <property type="evidence" value="ECO:0007669"/>
    <property type="project" value="TreeGrafter"/>
</dbReference>
<dbReference type="EC" id="2.7.13.3" evidence="3"/>
<evidence type="ECO:0000256" key="1">
    <source>
        <dbReference type="ARBA" id="ARBA00000085"/>
    </source>
</evidence>
<evidence type="ECO:0000256" key="8">
    <source>
        <dbReference type="ARBA" id="ARBA00022989"/>
    </source>
</evidence>
<evidence type="ECO:0000256" key="7">
    <source>
        <dbReference type="ARBA" id="ARBA00022777"/>
    </source>
</evidence>
<evidence type="ECO:0000313" key="15">
    <source>
        <dbReference type="Proteomes" id="UP000239590"/>
    </source>
</evidence>
<evidence type="ECO:0000256" key="5">
    <source>
        <dbReference type="ARBA" id="ARBA00022679"/>
    </source>
</evidence>
<evidence type="ECO:0000256" key="11">
    <source>
        <dbReference type="SAM" id="Phobius"/>
    </source>
</evidence>
<feature type="transmembrane region" description="Helical" evidence="11">
    <location>
        <begin position="161"/>
        <end position="185"/>
    </location>
</feature>
<evidence type="ECO:0000256" key="9">
    <source>
        <dbReference type="ARBA" id="ARBA00023012"/>
    </source>
</evidence>
<dbReference type="PANTHER" id="PTHR45436:SF15">
    <property type="entry name" value="SENSOR HISTIDINE KINASE CUSS"/>
    <property type="match status" value="1"/>
</dbReference>
<keyword evidence="9" id="KW-0902">Two-component regulatory system</keyword>
<dbReference type="OrthoDB" id="594725at2"/>
<evidence type="ECO:0000259" key="12">
    <source>
        <dbReference type="PROSITE" id="PS50109"/>
    </source>
</evidence>
<dbReference type="PROSITE" id="PS50109">
    <property type="entry name" value="HIS_KIN"/>
    <property type="match status" value="1"/>
</dbReference>
<keyword evidence="7 14" id="KW-0418">Kinase</keyword>
<dbReference type="CDD" id="cd06225">
    <property type="entry name" value="HAMP"/>
    <property type="match status" value="1"/>
</dbReference>
<dbReference type="Gene3D" id="3.30.565.10">
    <property type="entry name" value="Histidine kinase-like ATPase, C-terminal domain"/>
    <property type="match status" value="1"/>
</dbReference>
<gene>
    <name evidence="14" type="ORF">C5O19_25395</name>
</gene>
<feature type="domain" description="Histidine kinase" evidence="12">
    <location>
        <begin position="243"/>
        <end position="455"/>
    </location>
</feature>
<dbReference type="Gene3D" id="1.10.287.130">
    <property type="match status" value="1"/>
</dbReference>
<comment type="caution">
    <text evidence="14">The sequence shown here is derived from an EMBL/GenBank/DDBJ whole genome shotgun (WGS) entry which is preliminary data.</text>
</comment>
<dbReference type="SUPFAM" id="SSF47384">
    <property type="entry name" value="Homodimeric domain of signal transducing histidine kinase"/>
    <property type="match status" value="1"/>
</dbReference>
<keyword evidence="15" id="KW-1185">Reference proteome</keyword>
<evidence type="ECO:0000313" key="14">
    <source>
        <dbReference type="EMBL" id="PQA53025.1"/>
    </source>
</evidence>
<organism evidence="14 15">
    <name type="scientific">Siphonobacter curvatus</name>
    <dbReference type="NCBI Taxonomy" id="2094562"/>
    <lineage>
        <taxon>Bacteria</taxon>
        <taxon>Pseudomonadati</taxon>
        <taxon>Bacteroidota</taxon>
        <taxon>Cytophagia</taxon>
        <taxon>Cytophagales</taxon>
        <taxon>Cytophagaceae</taxon>
        <taxon>Siphonobacter</taxon>
    </lineage>
</organism>
<dbReference type="InterPro" id="IPR005467">
    <property type="entry name" value="His_kinase_dom"/>
</dbReference>
<dbReference type="PRINTS" id="PR00344">
    <property type="entry name" value="BCTRLSENSOR"/>
</dbReference>
<dbReference type="InterPro" id="IPR003594">
    <property type="entry name" value="HATPase_dom"/>
</dbReference>
<feature type="domain" description="HAMP" evidence="13">
    <location>
        <begin position="182"/>
        <end position="235"/>
    </location>
</feature>
<sequence length="455" mass="51093">MFIRYKLALLFSLVVAGLLTLFSAVIYQISASYREEEFLGRLENKARTTARYLMDVKEIDNDLLKIIDQNSLTSLFEEQVLVFDEHNRLLYSSLDDQPPQYDPALLAEVREEKRVEQSSAKIDLIALALPSSLKASGSEYVVMASAYDKFGKSKLIYLRNTLMICWVVGVGLTVVVSGLLAGLFLRPIATINTQIQQITAQNLKERLPEGNGRDEMAQLAINFNQMLNRLNLSFEQQKSFVSHASHELRTPLAAMKTDIQSGLEEALSSEEYRLILRDLFQDTQRLIGLTNGLLQLARPLDPVLRRKLISIPELLLDIYAELSSLRKAQKLVFEPILDERRELLVPGDEALLKTLFTNLIDNACKYSPTHEAFIRIGSDASHCLIDIEDKGIGIPPEDQERVFGPFFRANNALIYSGYGIGLAVSQRIVEWHGGSISLRSTLGQGSTFTVRLPLS</sequence>
<dbReference type="Gene3D" id="6.10.340.10">
    <property type="match status" value="1"/>
</dbReference>
<dbReference type="InterPro" id="IPR004358">
    <property type="entry name" value="Sig_transdc_His_kin-like_C"/>
</dbReference>
<dbReference type="EMBL" id="PTRA01000011">
    <property type="protein sequence ID" value="PQA53025.1"/>
    <property type="molecule type" value="Genomic_DNA"/>
</dbReference>